<feature type="signal peptide" evidence="9">
    <location>
        <begin position="1"/>
        <end position="24"/>
    </location>
</feature>
<evidence type="ECO:0000256" key="2">
    <source>
        <dbReference type="ARBA" id="ARBA00007613"/>
    </source>
</evidence>
<dbReference type="EMBL" id="JBHTLP010000001">
    <property type="protein sequence ID" value="MFD1139515.1"/>
    <property type="molecule type" value="Genomic_DNA"/>
</dbReference>
<dbReference type="SUPFAM" id="SSF56954">
    <property type="entry name" value="Outer membrane efflux proteins (OEP)"/>
    <property type="match status" value="1"/>
</dbReference>
<keyword evidence="5" id="KW-0812">Transmembrane</keyword>
<keyword evidence="4" id="KW-1134">Transmembrane beta strand</keyword>
<feature type="coiled-coil region" evidence="8">
    <location>
        <begin position="167"/>
        <end position="216"/>
    </location>
</feature>
<keyword evidence="11" id="KW-1185">Reference proteome</keyword>
<dbReference type="InterPro" id="IPR051906">
    <property type="entry name" value="TolC-like"/>
</dbReference>
<evidence type="ECO:0000256" key="1">
    <source>
        <dbReference type="ARBA" id="ARBA00004442"/>
    </source>
</evidence>
<keyword evidence="6" id="KW-0472">Membrane</keyword>
<proteinExistence type="inferred from homology"/>
<keyword evidence="3" id="KW-0813">Transport</keyword>
<evidence type="ECO:0000313" key="10">
    <source>
        <dbReference type="EMBL" id="MFD1139515.1"/>
    </source>
</evidence>
<dbReference type="Proteomes" id="UP001597116">
    <property type="component" value="Unassembled WGS sequence"/>
</dbReference>
<protein>
    <submittedName>
        <fullName evidence="10">TolC family protein</fullName>
    </submittedName>
</protein>
<keyword evidence="7" id="KW-0998">Cell outer membrane</keyword>
<dbReference type="Pfam" id="PF02321">
    <property type="entry name" value="OEP"/>
    <property type="match status" value="1"/>
</dbReference>
<comment type="similarity">
    <text evidence="2">Belongs to the outer membrane factor (OMF) (TC 1.B.17) family.</text>
</comment>
<comment type="caution">
    <text evidence="10">The sequence shown here is derived from an EMBL/GenBank/DDBJ whole genome shotgun (WGS) entry which is preliminary data.</text>
</comment>
<reference evidence="11" key="1">
    <citation type="journal article" date="2019" name="Int. J. Syst. Evol. Microbiol.">
        <title>The Global Catalogue of Microorganisms (GCM) 10K type strain sequencing project: providing services to taxonomists for standard genome sequencing and annotation.</title>
        <authorList>
            <consortium name="The Broad Institute Genomics Platform"/>
            <consortium name="The Broad Institute Genome Sequencing Center for Infectious Disease"/>
            <person name="Wu L."/>
            <person name="Ma J."/>
        </authorList>
    </citation>
    <scope>NUCLEOTIDE SEQUENCE [LARGE SCALE GENOMIC DNA]</scope>
    <source>
        <strain evidence="11">CCUG 55608</strain>
    </source>
</reference>
<evidence type="ECO:0000256" key="3">
    <source>
        <dbReference type="ARBA" id="ARBA00022448"/>
    </source>
</evidence>
<sequence>MKASTRATLLRLLLIINVIKPVSAQPAAAQEQPLTLAEAWQKAEASNKTVQQGALAVAASEQRVRDAKAERLPDINAGTEYARISSFPVYENGLFNEPTNLPILHNSFQLETEAYLNLYNGHKLRTRIESEEVAHRLVTEQKAQATSDVKLRVTAVFLDLQRNRIFRDLIHQDIQEARKRLDQIRELHKNGVVLRSDLLRAELQLSRQQMKQVEIKNNINLANQKLDLLIGLPDTTRIRPSDELQTVPLAGTYTDYLADAYDGSHALKLASQQTQRRELQSKEVQANRQPKVGLFARYQYAYPQILFYPYAPSLYGFGQAGLKISYPISSLYHNKHKEQAARMDLQRQQVAQTEVKDEVKQAVNEAYTRYQESLQRIDVAQLNIKQAAENYRIVNNSYFNQLALLTDLLDADNQQLQAQFDLASARLTSQLHYYQLLNATGKL</sequence>
<dbReference type="RefSeq" id="WP_265990207.1">
    <property type="nucleotide sequence ID" value="NZ_CP110973.1"/>
</dbReference>
<evidence type="ECO:0000256" key="7">
    <source>
        <dbReference type="ARBA" id="ARBA00023237"/>
    </source>
</evidence>
<dbReference type="PANTHER" id="PTHR30026:SF23">
    <property type="entry name" value="TO APRF-PUTATIVE OUTER MEMBRANE EFFLUX PROTEIN OR SECRETED ALKALINE PHOSPHATASE-RELATED"/>
    <property type="match status" value="1"/>
</dbReference>
<evidence type="ECO:0000313" key="11">
    <source>
        <dbReference type="Proteomes" id="UP001597116"/>
    </source>
</evidence>
<feature type="chain" id="PRO_5047108572" evidence="9">
    <location>
        <begin position="25"/>
        <end position="443"/>
    </location>
</feature>
<accession>A0ABW3Q4Y0</accession>
<organism evidence="10 11">
    <name type="scientific">Larkinella insperata</name>
    <dbReference type="NCBI Taxonomy" id="332158"/>
    <lineage>
        <taxon>Bacteria</taxon>
        <taxon>Pseudomonadati</taxon>
        <taxon>Bacteroidota</taxon>
        <taxon>Cytophagia</taxon>
        <taxon>Cytophagales</taxon>
        <taxon>Spirosomataceae</taxon>
        <taxon>Larkinella</taxon>
    </lineage>
</organism>
<comment type="subcellular location">
    <subcellularLocation>
        <location evidence="1">Cell outer membrane</location>
    </subcellularLocation>
</comment>
<keyword evidence="8" id="KW-0175">Coiled coil</keyword>
<keyword evidence="9" id="KW-0732">Signal</keyword>
<dbReference type="InterPro" id="IPR003423">
    <property type="entry name" value="OMP_efflux"/>
</dbReference>
<name>A0ABW3Q4Y0_9BACT</name>
<dbReference type="Gene3D" id="1.20.1600.10">
    <property type="entry name" value="Outer membrane efflux proteins (OEP)"/>
    <property type="match status" value="1"/>
</dbReference>
<evidence type="ECO:0000256" key="4">
    <source>
        <dbReference type="ARBA" id="ARBA00022452"/>
    </source>
</evidence>
<gene>
    <name evidence="10" type="ORF">ACFQ4C_00250</name>
</gene>
<evidence type="ECO:0000256" key="8">
    <source>
        <dbReference type="SAM" id="Coils"/>
    </source>
</evidence>
<dbReference type="PANTHER" id="PTHR30026">
    <property type="entry name" value="OUTER MEMBRANE PROTEIN TOLC"/>
    <property type="match status" value="1"/>
</dbReference>
<evidence type="ECO:0000256" key="6">
    <source>
        <dbReference type="ARBA" id="ARBA00023136"/>
    </source>
</evidence>
<evidence type="ECO:0000256" key="9">
    <source>
        <dbReference type="SAM" id="SignalP"/>
    </source>
</evidence>
<evidence type="ECO:0000256" key="5">
    <source>
        <dbReference type="ARBA" id="ARBA00022692"/>
    </source>
</evidence>